<feature type="compositionally biased region" description="Basic and acidic residues" evidence="2">
    <location>
        <begin position="207"/>
        <end position="222"/>
    </location>
</feature>
<evidence type="ECO:0000256" key="1">
    <source>
        <dbReference type="SAM" id="Coils"/>
    </source>
</evidence>
<feature type="compositionally biased region" description="Low complexity" evidence="2">
    <location>
        <begin position="327"/>
        <end position="337"/>
    </location>
</feature>
<dbReference type="EMBL" id="JAEPRD010000017">
    <property type="protein sequence ID" value="KAG2208971.1"/>
    <property type="molecule type" value="Genomic_DNA"/>
</dbReference>
<feature type="coiled-coil region" evidence="1">
    <location>
        <begin position="38"/>
        <end position="65"/>
    </location>
</feature>
<comment type="caution">
    <text evidence="3">The sequence shown here is derived from an EMBL/GenBank/DDBJ whole genome shotgun (WGS) entry which is preliminary data.</text>
</comment>
<gene>
    <name evidence="3" type="ORF">INT47_011111</name>
</gene>
<evidence type="ECO:0000256" key="2">
    <source>
        <dbReference type="SAM" id="MobiDB-lite"/>
    </source>
</evidence>
<keyword evidence="4" id="KW-1185">Reference proteome</keyword>
<keyword evidence="1" id="KW-0175">Coiled coil</keyword>
<sequence>MLSALKNNIYPALALITLPVGYFIGTELRERNDAKVTQVVSEEDIQKLKQQLETLREEREMVLLRQDLFEETQQTNLRTPSITTICLLQIQAYVVQILSTLPPIRDTRTSSPFQRVFMTIRSVIRNALRWILLIMLLLLDNIARLLNVEREMAGVISSPRRMEYRQVEVEQKQHQSQSQSQNQNQNQMRAMLRSDDEEDNYRSSTDTYRDDYDLPNKTKTDQCTKGNSSTNHHGGISEPSSPNKRSSGHYYSPMNSPTPHIFIQPSRKMDFSPVLGPSRVTRNRASSFNTTEKPKLLRRSPGQREITVQNATLPILPKKKKHAPPNSIVSRSSSESSTGRPRMQKTMSLSTAQQYQHNNEPLILTSQIVPSPIITANSRHKKAL</sequence>
<evidence type="ECO:0000313" key="4">
    <source>
        <dbReference type="Proteomes" id="UP000603453"/>
    </source>
</evidence>
<feature type="region of interest" description="Disordered" evidence="2">
    <location>
        <begin position="166"/>
        <end position="352"/>
    </location>
</feature>
<dbReference type="AlphaFoldDB" id="A0A8H7V3N1"/>
<evidence type="ECO:0000313" key="3">
    <source>
        <dbReference type="EMBL" id="KAG2208971.1"/>
    </source>
</evidence>
<proteinExistence type="predicted"/>
<feature type="compositionally biased region" description="Low complexity" evidence="2">
    <location>
        <begin position="174"/>
        <end position="187"/>
    </location>
</feature>
<dbReference type="OrthoDB" id="2284518at2759"/>
<protein>
    <submittedName>
        <fullName evidence="3">Uncharacterized protein</fullName>
    </submittedName>
</protein>
<accession>A0A8H7V3N1</accession>
<dbReference type="Proteomes" id="UP000603453">
    <property type="component" value="Unassembled WGS sequence"/>
</dbReference>
<organism evidence="3 4">
    <name type="scientific">Mucor saturninus</name>
    <dbReference type="NCBI Taxonomy" id="64648"/>
    <lineage>
        <taxon>Eukaryota</taxon>
        <taxon>Fungi</taxon>
        <taxon>Fungi incertae sedis</taxon>
        <taxon>Mucoromycota</taxon>
        <taxon>Mucoromycotina</taxon>
        <taxon>Mucoromycetes</taxon>
        <taxon>Mucorales</taxon>
        <taxon>Mucorineae</taxon>
        <taxon>Mucoraceae</taxon>
        <taxon>Mucor</taxon>
    </lineage>
</organism>
<feature type="compositionally biased region" description="Polar residues" evidence="2">
    <location>
        <begin position="223"/>
        <end position="245"/>
    </location>
</feature>
<name>A0A8H7V3N1_9FUNG</name>
<reference evidence="3" key="1">
    <citation type="submission" date="2020-12" db="EMBL/GenBank/DDBJ databases">
        <title>Metabolic potential, ecology and presence of endohyphal bacteria is reflected in genomic diversity of Mucoromycotina.</title>
        <authorList>
            <person name="Muszewska A."/>
            <person name="Okrasinska A."/>
            <person name="Steczkiewicz K."/>
            <person name="Drgas O."/>
            <person name="Orlowska M."/>
            <person name="Perlinska-Lenart U."/>
            <person name="Aleksandrzak-Piekarczyk T."/>
            <person name="Szatraj K."/>
            <person name="Zielenkiewicz U."/>
            <person name="Pilsyk S."/>
            <person name="Malc E."/>
            <person name="Mieczkowski P."/>
            <person name="Kruszewska J.S."/>
            <person name="Biernat P."/>
            <person name="Pawlowska J."/>
        </authorList>
    </citation>
    <scope>NUCLEOTIDE SEQUENCE</scope>
    <source>
        <strain evidence="3">WA0000017839</strain>
    </source>
</reference>